<comment type="caution">
    <text evidence="6">The sequence shown here is derived from an EMBL/GenBank/DDBJ whole genome shotgun (WGS) entry which is preliminary data.</text>
</comment>
<keyword evidence="3" id="KW-0732">Signal</keyword>
<keyword evidence="2" id="KW-0813">Transport</keyword>
<dbReference type="InterPro" id="IPR028081">
    <property type="entry name" value="Leu-bd"/>
</dbReference>
<evidence type="ECO:0000256" key="2">
    <source>
        <dbReference type="ARBA" id="ARBA00022448"/>
    </source>
</evidence>
<protein>
    <submittedName>
        <fullName evidence="6">ABC transporter substrate-binding protein</fullName>
    </submittedName>
</protein>
<dbReference type="PANTHER" id="PTHR30483">
    <property type="entry name" value="LEUCINE-SPECIFIC-BINDING PROTEIN"/>
    <property type="match status" value="1"/>
</dbReference>
<reference evidence="6" key="1">
    <citation type="submission" date="2020-03" db="EMBL/GenBank/DDBJ databases">
        <title>Genome of Pelagibius litoralis DSM 21314T.</title>
        <authorList>
            <person name="Wang G."/>
        </authorList>
    </citation>
    <scope>NUCLEOTIDE SEQUENCE</scope>
    <source>
        <strain evidence="6">DSM 21314</strain>
    </source>
</reference>
<comment type="similarity">
    <text evidence="1">Belongs to the leucine-binding protein family.</text>
</comment>
<organism evidence="6 7">
    <name type="scientific">Pelagibius litoralis</name>
    <dbReference type="NCBI Taxonomy" id="374515"/>
    <lineage>
        <taxon>Bacteria</taxon>
        <taxon>Pseudomonadati</taxon>
        <taxon>Pseudomonadota</taxon>
        <taxon>Alphaproteobacteria</taxon>
        <taxon>Rhodospirillales</taxon>
        <taxon>Rhodovibrionaceae</taxon>
        <taxon>Pelagibius</taxon>
    </lineage>
</organism>
<sequence>MTKAKHPLGRGVSRRRIIKGTASVAALTALGGFPNVLRAQGATVKVGVLHPVTGAIAFAGTQARIGAEMAIEEINKAGGIKSLGGAKLEPVFGDTQGKPEVAATEVDRMAREEIVALIGSFASSNTLATTQAAAKHGIPCIVDVAVSDKIVGRGLDNVFRFSPGFGKCSEDALNNLVNINASAGNLAKTVTIIHEDSLFGSGLAGLLNKRLPDFGFEVIETIAHATPTRDFSNVVTKLRSTKPDLIVPANYYNEYVLLARTMLQQRIQPKAIYSVLGGAASNYRFVKEHPKAAQYIMDCNHWPDPRKDGTQALRQKVEATGKFFTYEVPMNYDCVRLFADALERAASAERGAVKAALSSANWKGMIMPYAAVEFDEKGQNKHARPVNTQIIGDDIEIIFPDELASAKVVYPMPSRG</sequence>
<dbReference type="PROSITE" id="PS51318">
    <property type="entry name" value="TAT"/>
    <property type="match status" value="1"/>
</dbReference>
<dbReference type="InterPro" id="IPR028082">
    <property type="entry name" value="Peripla_BP_I"/>
</dbReference>
<dbReference type="AlphaFoldDB" id="A0A967KAM2"/>
<dbReference type="PRINTS" id="PR00337">
    <property type="entry name" value="LEUILEVALBP"/>
</dbReference>
<evidence type="ECO:0000256" key="1">
    <source>
        <dbReference type="ARBA" id="ARBA00010062"/>
    </source>
</evidence>
<keyword evidence="4" id="KW-0029">Amino-acid transport</keyword>
<feature type="domain" description="Leucine-binding protein" evidence="5">
    <location>
        <begin position="43"/>
        <end position="380"/>
    </location>
</feature>
<dbReference type="InterPro" id="IPR006311">
    <property type="entry name" value="TAT_signal"/>
</dbReference>
<dbReference type="InterPro" id="IPR051010">
    <property type="entry name" value="BCAA_transport"/>
</dbReference>
<evidence type="ECO:0000259" key="5">
    <source>
        <dbReference type="Pfam" id="PF13458"/>
    </source>
</evidence>
<evidence type="ECO:0000256" key="4">
    <source>
        <dbReference type="ARBA" id="ARBA00022970"/>
    </source>
</evidence>
<dbReference type="Gene3D" id="3.40.50.2300">
    <property type="match status" value="2"/>
</dbReference>
<dbReference type="Proteomes" id="UP000761264">
    <property type="component" value="Unassembled WGS sequence"/>
</dbReference>
<evidence type="ECO:0000313" key="6">
    <source>
        <dbReference type="EMBL" id="NIA69929.1"/>
    </source>
</evidence>
<dbReference type="EMBL" id="JAAQPH010000011">
    <property type="protein sequence ID" value="NIA69929.1"/>
    <property type="molecule type" value="Genomic_DNA"/>
</dbReference>
<proteinExistence type="inferred from homology"/>
<dbReference type="RefSeq" id="WP_167226035.1">
    <property type="nucleotide sequence ID" value="NZ_JAAQPH010000011.1"/>
</dbReference>
<dbReference type="CDD" id="cd06340">
    <property type="entry name" value="PBP1_ABC_ligand_binding-like"/>
    <property type="match status" value="1"/>
</dbReference>
<keyword evidence="7" id="KW-1185">Reference proteome</keyword>
<dbReference type="InterPro" id="IPR000709">
    <property type="entry name" value="Leu_Ile_Val-bd"/>
</dbReference>
<dbReference type="SUPFAM" id="SSF53822">
    <property type="entry name" value="Periplasmic binding protein-like I"/>
    <property type="match status" value="1"/>
</dbReference>
<dbReference type="Pfam" id="PF13458">
    <property type="entry name" value="Peripla_BP_6"/>
    <property type="match status" value="1"/>
</dbReference>
<name>A0A967KAM2_9PROT</name>
<dbReference type="PANTHER" id="PTHR30483:SF37">
    <property type="entry name" value="ABC TRANSPORTER SUBSTRATE-BINDING PROTEIN"/>
    <property type="match status" value="1"/>
</dbReference>
<evidence type="ECO:0000313" key="7">
    <source>
        <dbReference type="Proteomes" id="UP000761264"/>
    </source>
</evidence>
<accession>A0A967KAM2</accession>
<dbReference type="GO" id="GO:0006865">
    <property type="term" value="P:amino acid transport"/>
    <property type="evidence" value="ECO:0007669"/>
    <property type="project" value="UniProtKB-KW"/>
</dbReference>
<evidence type="ECO:0000256" key="3">
    <source>
        <dbReference type="ARBA" id="ARBA00022729"/>
    </source>
</evidence>
<gene>
    <name evidence="6" type="ORF">HBA54_15100</name>
</gene>